<comment type="caution">
    <text evidence="1">The sequence shown here is derived from an EMBL/GenBank/DDBJ whole genome shotgun (WGS) entry which is preliminary data.</text>
</comment>
<dbReference type="EMBL" id="JAPQKH010000001">
    <property type="protein sequence ID" value="KAJ5116183.1"/>
    <property type="molecule type" value="Genomic_DNA"/>
</dbReference>
<dbReference type="AlphaFoldDB" id="A0A9W9GDP3"/>
<organism evidence="1 2">
    <name type="scientific">Penicillium angulare</name>
    <dbReference type="NCBI Taxonomy" id="116970"/>
    <lineage>
        <taxon>Eukaryota</taxon>
        <taxon>Fungi</taxon>
        <taxon>Dikarya</taxon>
        <taxon>Ascomycota</taxon>
        <taxon>Pezizomycotina</taxon>
        <taxon>Eurotiomycetes</taxon>
        <taxon>Eurotiomycetidae</taxon>
        <taxon>Eurotiales</taxon>
        <taxon>Aspergillaceae</taxon>
        <taxon>Penicillium</taxon>
    </lineage>
</organism>
<evidence type="ECO:0000313" key="2">
    <source>
        <dbReference type="Proteomes" id="UP001149165"/>
    </source>
</evidence>
<name>A0A9W9GDP3_9EURO</name>
<keyword evidence="2" id="KW-1185">Reference proteome</keyword>
<evidence type="ECO:0000313" key="1">
    <source>
        <dbReference type="EMBL" id="KAJ5116183.1"/>
    </source>
</evidence>
<proteinExistence type="predicted"/>
<sequence length="88" mass="9881">MASNNGMGMARGMADYILNMWTSFGSSTGKSLKLKNSEYITTPENAFENSNEDPESHALVEASKYPQRNNEPMPWRVFKFVEESPPST</sequence>
<accession>A0A9W9GDP3</accession>
<reference evidence="1" key="1">
    <citation type="submission" date="2022-11" db="EMBL/GenBank/DDBJ databases">
        <authorList>
            <person name="Petersen C."/>
        </authorList>
    </citation>
    <scope>NUCLEOTIDE SEQUENCE</scope>
    <source>
        <strain evidence="1">IBT 30069</strain>
    </source>
</reference>
<protein>
    <submittedName>
        <fullName evidence="1">Uncharacterized protein</fullName>
    </submittedName>
</protein>
<reference evidence="1" key="2">
    <citation type="journal article" date="2023" name="IMA Fungus">
        <title>Comparative genomic study of the Penicillium genus elucidates a diverse pangenome and 15 lateral gene transfer events.</title>
        <authorList>
            <person name="Petersen C."/>
            <person name="Sorensen T."/>
            <person name="Nielsen M.R."/>
            <person name="Sondergaard T.E."/>
            <person name="Sorensen J.L."/>
            <person name="Fitzpatrick D.A."/>
            <person name="Frisvad J.C."/>
            <person name="Nielsen K.L."/>
        </authorList>
    </citation>
    <scope>NUCLEOTIDE SEQUENCE</scope>
    <source>
        <strain evidence="1">IBT 30069</strain>
    </source>
</reference>
<gene>
    <name evidence="1" type="ORF">N7456_000531</name>
</gene>
<dbReference type="Proteomes" id="UP001149165">
    <property type="component" value="Unassembled WGS sequence"/>
</dbReference>